<dbReference type="InterPro" id="IPR027417">
    <property type="entry name" value="P-loop_NTPase"/>
</dbReference>
<gene>
    <name evidence="5" type="ORF">MFLAVUS_007743</name>
</gene>
<reference evidence="5 6" key="1">
    <citation type="submission" date="2024-04" db="EMBL/GenBank/DDBJ databases">
        <title>genome sequences of Mucor flavus KT1a and Helicostylum pulchrum KT1b strains isolated from the surface of a dry-aged beef.</title>
        <authorList>
            <person name="Toyotome T."/>
            <person name="Hosono M."/>
            <person name="Torimaru M."/>
            <person name="Fukuda K."/>
            <person name="Mikami N."/>
        </authorList>
    </citation>
    <scope>NUCLEOTIDE SEQUENCE [LARGE SCALE GENOMIC DNA]</scope>
    <source>
        <strain evidence="5 6">KT1a</strain>
    </source>
</reference>
<dbReference type="Gene3D" id="3.40.50.300">
    <property type="entry name" value="P-loop containing nucleotide triphosphate hydrolases"/>
    <property type="match status" value="1"/>
</dbReference>
<evidence type="ECO:0000259" key="4">
    <source>
        <dbReference type="Pfam" id="PF04548"/>
    </source>
</evidence>
<feature type="transmembrane region" description="Helical" evidence="3">
    <location>
        <begin position="9"/>
        <end position="28"/>
    </location>
</feature>
<organism evidence="5 6">
    <name type="scientific">Mucor flavus</name>
    <dbReference type="NCBI Taxonomy" id="439312"/>
    <lineage>
        <taxon>Eukaryota</taxon>
        <taxon>Fungi</taxon>
        <taxon>Fungi incertae sedis</taxon>
        <taxon>Mucoromycota</taxon>
        <taxon>Mucoromycotina</taxon>
        <taxon>Mucoromycetes</taxon>
        <taxon>Mucorales</taxon>
        <taxon>Mucorineae</taxon>
        <taxon>Mucoraceae</taxon>
        <taxon>Mucor</taxon>
    </lineage>
</organism>
<dbReference type="EMBL" id="BAABUK010000020">
    <property type="protein sequence ID" value="GAA5814249.1"/>
    <property type="molecule type" value="Genomic_DNA"/>
</dbReference>
<keyword evidence="3" id="KW-0812">Transmembrane</keyword>
<evidence type="ECO:0000256" key="2">
    <source>
        <dbReference type="ARBA" id="ARBA00023134"/>
    </source>
</evidence>
<protein>
    <recommendedName>
        <fullName evidence="4">AIG1-type G domain-containing protein</fullName>
    </recommendedName>
</protein>
<keyword evidence="6" id="KW-1185">Reference proteome</keyword>
<keyword evidence="3" id="KW-0472">Membrane</keyword>
<dbReference type="Proteomes" id="UP001473302">
    <property type="component" value="Unassembled WGS sequence"/>
</dbReference>
<keyword evidence="1" id="KW-0547">Nucleotide-binding</keyword>
<feature type="domain" description="AIG1-type G" evidence="4">
    <location>
        <begin position="136"/>
        <end position="272"/>
    </location>
</feature>
<dbReference type="InterPro" id="IPR045058">
    <property type="entry name" value="GIMA/IAN/Toc"/>
</dbReference>
<dbReference type="PANTHER" id="PTHR10903:SF184">
    <property type="entry name" value="GTP-BINDING PROTEIN A"/>
    <property type="match status" value="1"/>
</dbReference>
<keyword evidence="2" id="KW-0342">GTP-binding</keyword>
<proteinExistence type="predicted"/>
<evidence type="ECO:0000313" key="5">
    <source>
        <dbReference type="EMBL" id="GAA5814249.1"/>
    </source>
</evidence>
<evidence type="ECO:0000313" key="6">
    <source>
        <dbReference type="Proteomes" id="UP001473302"/>
    </source>
</evidence>
<evidence type="ECO:0000256" key="1">
    <source>
        <dbReference type="ARBA" id="ARBA00022741"/>
    </source>
</evidence>
<comment type="caution">
    <text evidence="5">The sequence shown here is derived from an EMBL/GenBank/DDBJ whole genome shotgun (WGS) entry which is preliminary data.</text>
</comment>
<sequence length="361" mass="40747">MTRGGYTQVYMMVAIGELTFVFAVSAILQSRVSSSTSTSSSSSLADDLNGEWFSLLFTTCFMENSSDECSSSSSAAITRLLVRRVRAFKTSSAFDIVLHSSSLSPFYYFMTKRWRYCTEPINSLDYPELNLQDTPLNIIALGRTGDGKSSLLNDLVGSQAFKQKISAKSQTKDIQSLTAFWTPLHPYLHNKQDFGCPIHVIDTPGFADSQNRDDEFFIAIQQALLDTAILKGGIHCILLVFKITTSLMSSYPHDFWKNVLLVFTHADVSHGHTNRHQSHKVALKTRVNRALKEKYGLDFDLPMLWISTQKYVCGFLKGLGECDCETGHRYHSDCRRRLYEQVVKRRHLPFCIDDSGPEQEA</sequence>
<dbReference type="Pfam" id="PF04548">
    <property type="entry name" value="AIG1"/>
    <property type="match status" value="1"/>
</dbReference>
<dbReference type="SUPFAM" id="SSF52540">
    <property type="entry name" value="P-loop containing nucleoside triphosphate hydrolases"/>
    <property type="match status" value="1"/>
</dbReference>
<dbReference type="InterPro" id="IPR006703">
    <property type="entry name" value="G_AIG1"/>
</dbReference>
<name>A0ABP9Z573_9FUNG</name>
<dbReference type="PANTHER" id="PTHR10903">
    <property type="entry name" value="GTPASE, IMAP FAMILY MEMBER-RELATED"/>
    <property type="match status" value="1"/>
</dbReference>
<evidence type="ECO:0000256" key="3">
    <source>
        <dbReference type="SAM" id="Phobius"/>
    </source>
</evidence>
<accession>A0ABP9Z573</accession>
<keyword evidence="3" id="KW-1133">Transmembrane helix</keyword>